<keyword evidence="1" id="KW-0812">Transmembrane</keyword>
<keyword evidence="4" id="KW-1185">Reference proteome</keyword>
<feature type="transmembrane region" description="Helical" evidence="1">
    <location>
        <begin position="6"/>
        <end position="22"/>
    </location>
</feature>
<evidence type="ECO:0000313" key="3">
    <source>
        <dbReference type="EMBL" id="RPE00057.1"/>
    </source>
</evidence>
<protein>
    <submittedName>
        <fullName evidence="3">Acyltransferase</fullName>
    </submittedName>
</protein>
<evidence type="ECO:0000313" key="4">
    <source>
        <dbReference type="Proteomes" id="UP000270856"/>
    </source>
</evidence>
<dbReference type="PANTHER" id="PTHR31605:SF0">
    <property type="entry name" value="GLYCEROL-3-PHOSPHATE O-ACYLTRANSFERASE 1"/>
    <property type="match status" value="1"/>
</dbReference>
<keyword evidence="1" id="KW-1133">Transmembrane helix</keyword>
<organism evidence="3 4">
    <name type="scientific">Aureibaculum marinum</name>
    <dbReference type="NCBI Taxonomy" id="2487930"/>
    <lineage>
        <taxon>Bacteria</taxon>
        <taxon>Pseudomonadati</taxon>
        <taxon>Bacteroidota</taxon>
        <taxon>Flavobacteriia</taxon>
        <taxon>Flavobacteriales</taxon>
        <taxon>Flavobacteriaceae</taxon>
        <taxon>Aureibaculum</taxon>
    </lineage>
</organism>
<name>A0A3N4P594_9FLAO</name>
<dbReference type="InterPro" id="IPR002123">
    <property type="entry name" value="Plipid/glycerol_acylTrfase"/>
</dbReference>
<accession>A0A3N4P594</accession>
<dbReference type="InterPro" id="IPR052744">
    <property type="entry name" value="GPAT/DAPAT"/>
</dbReference>
<dbReference type="GO" id="GO:0004366">
    <property type="term" value="F:glycerol-3-phosphate O-acyltransferase activity"/>
    <property type="evidence" value="ECO:0007669"/>
    <property type="project" value="TreeGrafter"/>
</dbReference>
<dbReference type="PANTHER" id="PTHR31605">
    <property type="entry name" value="GLYCEROL-3-PHOSPHATE O-ACYLTRANSFERASE 1"/>
    <property type="match status" value="1"/>
</dbReference>
<dbReference type="GO" id="GO:0008654">
    <property type="term" value="P:phospholipid biosynthetic process"/>
    <property type="evidence" value="ECO:0007669"/>
    <property type="project" value="TreeGrafter"/>
</dbReference>
<dbReference type="GO" id="GO:0016287">
    <property type="term" value="F:glycerone-phosphate O-acyltransferase activity"/>
    <property type="evidence" value="ECO:0007669"/>
    <property type="project" value="TreeGrafter"/>
</dbReference>
<reference evidence="3 4" key="1">
    <citation type="submission" date="2018-11" db="EMBL/GenBank/DDBJ databases">
        <title>Aureibaculum marinum gen. nov., sp. nov., a member of the family Flavobacteriaceae isolated from the Bohai Sea.</title>
        <authorList>
            <person name="Ji X."/>
        </authorList>
    </citation>
    <scope>NUCLEOTIDE SEQUENCE [LARGE SCALE GENOMIC DNA]</scope>
    <source>
        <strain evidence="3 4">BH-SD17</strain>
    </source>
</reference>
<feature type="transmembrane region" description="Helical" evidence="1">
    <location>
        <begin position="320"/>
        <end position="342"/>
    </location>
</feature>
<keyword evidence="3" id="KW-0012">Acyltransferase</keyword>
<dbReference type="AlphaFoldDB" id="A0A3N4P594"/>
<keyword evidence="3" id="KW-0808">Transferase</keyword>
<dbReference type="Proteomes" id="UP000270856">
    <property type="component" value="Unassembled WGS sequence"/>
</dbReference>
<keyword evidence="1" id="KW-0472">Membrane</keyword>
<dbReference type="OrthoDB" id="9806008at2"/>
<evidence type="ECO:0000259" key="2">
    <source>
        <dbReference type="SMART" id="SM00563"/>
    </source>
</evidence>
<evidence type="ECO:0000256" key="1">
    <source>
        <dbReference type="SAM" id="Phobius"/>
    </source>
</evidence>
<dbReference type="SMART" id="SM00563">
    <property type="entry name" value="PlsC"/>
    <property type="match status" value="1"/>
</dbReference>
<dbReference type="EMBL" id="RPFJ01000002">
    <property type="protein sequence ID" value="RPE00057.1"/>
    <property type="molecule type" value="Genomic_DNA"/>
</dbReference>
<sequence>MLKSIWYQLVKIYISTGLFFFYKKIVVKGKNNIPKKGAILLVANHKNALIDPLLIATTIPRNIHFLTRASAFKIKIVKWILSTVNMLPIYRLRDGKETLAKNEEIFNKCFSILNKQRSLLIFPEGTHDIRRWVRPLSKGFTRIAFGVFEKYPNVQLHIVPVGINYSQADKFAESVSIYYGKPVLANDFYDKNNFNSSALKLKEVIREKMKELTTHIEIENYDETLKKLGNVDFLEPEAINYSIKTSQFGTNNKIQIKKRSSFLWKTLKSLVILNSIIPLLIYKAIEPKIQEIEFVSTTKFAVGATAFPLFYILQSLLINYFFGIGFACVYLVISILLVLLLVKTK</sequence>
<feature type="domain" description="Phospholipid/glycerol acyltransferase" evidence="2">
    <location>
        <begin position="39"/>
        <end position="166"/>
    </location>
</feature>
<comment type="caution">
    <text evidence="3">The sequence shown here is derived from an EMBL/GenBank/DDBJ whole genome shotgun (WGS) entry which is preliminary data.</text>
</comment>
<dbReference type="CDD" id="cd07992">
    <property type="entry name" value="LPLAT_AAK14816-like"/>
    <property type="match status" value="1"/>
</dbReference>
<gene>
    <name evidence="3" type="ORF">EGM88_02000</name>
</gene>
<feature type="transmembrane region" description="Helical" evidence="1">
    <location>
        <begin position="262"/>
        <end position="282"/>
    </location>
</feature>
<dbReference type="Pfam" id="PF01553">
    <property type="entry name" value="Acyltransferase"/>
    <property type="match status" value="1"/>
</dbReference>
<proteinExistence type="predicted"/>
<dbReference type="SUPFAM" id="SSF69593">
    <property type="entry name" value="Glycerol-3-phosphate (1)-acyltransferase"/>
    <property type="match status" value="1"/>
</dbReference>